<reference evidence="1 2" key="1">
    <citation type="submission" date="2016-07" db="EMBL/GenBank/DDBJ databases">
        <title>Pervasive Adenine N6-methylation of Active Genes in Fungi.</title>
        <authorList>
            <consortium name="DOE Joint Genome Institute"/>
            <person name="Mondo S.J."/>
            <person name="Dannebaum R.O."/>
            <person name="Kuo R.C."/>
            <person name="Labutti K."/>
            <person name="Haridas S."/>
            <person name="Kuo A."/>
            <person name="Salamov A."/>
            <person name="Ahrendt S.R."/>
            <person name="Lipzen A."/>
            <person name="Sullivan W."/>
            <person name="Andreopoulos W.B."/>
            <person name="Clum A."/>
            <person name="Lindquist E."/>
            <person name="Daum C."/>
            <person name="Ramamoorthy G.K."/>
            <person name="Gryganskyi A."/>
            <person name="Culley D."/>
            <person name="Magnuson J.K."/>
            <person name="James T.Y."/>
            <person name="O'Malley M.A."/>
            <person name="Stajich J.E."/>
            <person name="Spatafora J.W."/>
            <person name="Visel A."/>
            <person name="Grigoriev I.V."/>
        </authorList>
    </citation>
    <scope>NUCLEOTIDE SEQUENCE [LARGE SCALE GENOMIC DNA]</scope>
    <source>
        <strain evidence="1 2">NRRL 3301</strain>
    </source>
</reference>
<dbReference type="AlphaFoldDB" id="A0A1X2GS73"/>
<protein>
    <submittedName>
        <fullName evidence="1">Uncharacterized protein</fullName>
    </submittedName>
</protein>
<organism evidence="1 2">
    <name type="scientific">Hesseltinella vesiculosa</name>
    <dbReference type="NCBI Taxonomy" id="101127"/>
    <lineage>
        <taxon>Eukaryota</taxon>
        <taxon>Fungi</taxon>
        <taxon>Fungi incertae sedis</taxon>
        <taxon>Mucoromycota</taxon>
        <taxon>Mucoromycotina</taxon>
        <taxon>Mucoromycetes</taxon>
        <taxon>Mucorales</taxon>
        <taxon>Cunninghamellaceae</taxon>
        <taxon>Hesseltinella</taxon>
    </lineage>
</organism>
<gene>
    <name evidence="1" type="ORF">DM01DRAFT_1332498</name>
</gene>
<evidence type="ECO:0000313" key="2">
    <source>
        <dbReference type="Proteomes" id="UP000242146"/>
    </source>
</evidence>
<comment type="caution">
    <text evidence="1">The sequence shown here is derived from an EMBL/GenBank/DDBJ whole genome shotgun (WGS) entry which is preliminary data.</text>
</comment>
<evidence type="ECO:0000313" key="1">
    <source>
        <dbReference type="EMBL" id="ORX60340.1"/>
    </source>
</evidence>
<proteinExistence type="predicted"/>
<dbReference type="Proteomes" id="UP000242146">
    <property type="component" value="Unassembled WGS sequence"/>
</dbReference>
<keyword evidence="2" id="KW-1185">Reference proteome</keyword>
<name>A0A1X2GS73_9FUNG</name>
<sequence>MPGFEQWPRFSFRRQANAGKSWPVSFLGLVSLGGWSPFVQELSPLGRGACYMETQCSPDAFRQTGKEQVSWDLHLIYH</sequence>
<dbReference type="EMBL" id="MCGT01000004">
    <property type="protein sequence ID" value="ORX60340.1"/>
    <property type="molecule type" value="Genomic_DNA"/>
</dbReference>
<accession>A0A1X2GS73</accession>